<organism evidence="5 6">
    <name type="scientific">Streptomyces turgidiscabies (strain Car8)</name>
    <dbReference type="NCBI Taxonomy" id="698760"/>
    <lineage>
        <taxon>Bacteria</taxon>
        <taxon>Bacillati</taxon>
        <taxon>Actinomycetota</taxon>
        <taxon>Actinomycetes</taxon>
        <taxon>Kitasatosporales</taxon>
        <taxon>Streptomycetaceae</taxon>
        <taxon>Streptomyces</taxon>
    </lineage>
</organism>
<reference evidence="5 6" key="1">
    <citation type="journal article" date="2011" name="Plasmid">
        <title>Streptomyces turgidiscabies Car8 contains a modular pathogenicity island that shares virulence genes with other actinobacterial plant pathogens.</title>
        <authorList>
            <person name="Huguet-Tapia J.C."/>
            <person name="Badger J.H."/>
            <person name="Loria R."/>
            <person name="Pettis G.S."/>
        </authorList>
    </citation>
    <scope>NUCLEOTIDE SEQUENCE [LARGE SCALE GENOMIC DNA]</scope>
    <source>
        <strain evidence="5 6">Car8</strain>
    </source>
</reference>
<dbReference type="InterPro" id="IPR050090">
    <property type="entry name" value="Tyrosine_recombinase_XerCD"/>
</dbReference>
<name>L7F4B2_STRT8</name>
<dbReference type="Pfam" id="PF00589">
    <property type="entry name" value="Phage_integrase"/>
    <property type="match status" value="1"/>
</dbReference>
<evidence type="ECO:0000259" key="4">
    <source>
        <dbReference type="PROSITE" id="PS51898"/>
    </source>
</evidence>
<protein>
    <submittedName>
        <fullName evidence="5">Site-specific recombinase, phage integrase family</fullName>
    </submittedName>
</protein>
<evidence type="ECO:0000313" key="6">
    <source>
        <dbReference type="Proteomes" id="UP000010931"/>
    </source>
</evidence>
<feature type="domain" description="Tyr recombinase" evidence="4">
    <location>
        <begin position="57"/>
        <end position="224"/>
    </location>
</feature>
<keyword evidence="6" id="KW-1185">Reference proteome</keyword>
<dbReference type="Proteomes" id="UP000010931">
    <property type="component" value="Unassembled WGS sequence"/>
</dbReference>
<dbReference type="InterPro" id="IPR013762">
    <property type="entry name" value="Integrase-like_cat_sf"/>
</dbReference>
<evidence type="ECO:0000313" key="5">
    <source>
        <dbReference type="EMBL" id="ELP65470.1"/>
    </source>
</evidence>
<dbReference type="InterPro" id="IPR011010">
    <property type="entry name" value="DNA_brk_join_enz"/>
</dbReference>
<dbReference type="SUPFAM" id="SSF56349">
    <property type="entry name" value="DNA breaking-rejoining enzymes"/>
    <property type="match status" value="1"/>
</dbReference>
<keyword evidence="3" id="KW-0233">DNA recombination</keyword>
<dbReference type="EMBL" id="AEJB01000377">
    <property type="protein sequence ID" value="ELP65470.1"/>
    <property type="molecule type" value="Genomic_DNA"/>
</dbReference>
<dbReference type="PANTHER" id="PTHR30349:SF41">
    <property type="entry name" value="INTEGRASE_RECOMBINASE PROTEIN MJ0367-RELATED"/>
    <property type="match status" value="1"/>
</dbReference>
<evidence type="ECO:0000256" key="2">
    <source>
        <dbReference type="ARBA" id="ARBA00023125"/>
    </source>
</evidence>
<evidence type="ECO:0000256" key="1">
    <source>
        <dbReference type="ARBA" id="ARBA00008857"/>
    </source>
</evidence>
<comment type="similarity">
    <text evidence="1">Belongs to the 'phage' integrase family.</text>
</comment>
<proteinExistence type="inferred from homology"/>
<dbReference type="PROSITE" id="PS51898">
    <property type="entry name" value="TYR_RECOMBINASE"/>
    <property type="match status" value="1"/>
</dbReference>
<dbReference type="GO" id="GO:0015074">
    <property type="term" value="P:DNA integration"/>
    <property type="evidence" value="ECO:0007669"/>
    <property type="project" value="InterPro"/>
</dbReference>
<sequence>MQALRLLGLHETPMSALSLQLLFSTLETVTNINTRRKYTVALRAIFRDELPGIKGLKIPKAVPREYDLPTEETLRFILMMSPFEFYGLLMMYGGLRIGEAVAITPKDLKGNILKVTRQRDDMDHLVLSKTQGDVVIPRWLAERVKAHKPETVTTGAVRESLWRYGKKVGVHVNPHMLRHWYATQLAKNKVSPKAAQKQLRHSDIKTTLDFYTQFTGKDRPDIVDDIFGR</sequence>
<dbReference type="STRING" id="85558.T45_05374"/>
<dbReference type="GO" id="GO:0006310">
    <property type="term" value="P:DNA recombination"/>
    <property type="evidence" value="ECO:0007669"/>
    <property type="project" value="UniProtKB-KW"/>
</dbReference>
<dbReference type="Gene3D" id="1.10.443.10">
    <property type="entry name" value="Intergrase catalytic core"/>
    <property type="match status" value="1"/>
</dbReference>
<dbReference type="PATRIC" id="fig|698760.3.peg.5706"/>
<dbReference type="InterPro" id="IPR002104">
    <property type="entry name" value="Integrase_catalytic"/>
</dbReference>
<dbReference type="GO" id="GO:0003677">
    <property type="term" value="F:DNA binding"/>
    <property type="evidence" value="ECO:0007669"/>
    <property type="project" value="UniProtKB-KW"/>
</dbReference>
<keyword evidence="2" id="KW-0238">DNA-binding</keyword>
<gene>
    <name evidence="5" type="ORF">STRTUCAR8_08028</name>
</gene>
<dbReference type="PANTHER" id="PTHR30349">
    <property type="entry name" value="PHAGE INTEGRASE-RELATED"/>
    <property type="match status" value="1"/>
</dbReference>
<comment type="caution">
    <text evidence="5">The sequence shown here is derived from an EMBL/GenBank/DDBJ whole genome shotgun (WGS) entry which is preliminary data.</text>
</comment>
<accession>L7F4B2</accession>
<evidence type="ECO:0000256" key="3">
    <source>
        <dbReference type="ARBA" id="ARBA00023172"/>
    </source>
</evidence>
<dbReference type="AlphaFoldDB" id="L7F4B2"/>